<keyword evidence="7 15" id="KW-0418">Kinase</keyword>
<sequence>MSKKFFLKNVLFFVCPLLIPLTLLGALAYSISENHVKEAITINNNNILKQIDQHVDLAFNEMQSLNLDYSTNSEIILTLKNLLRSNNFNYQQSSDLNFTTSYLTTQATARPYIHSIYIYYENDNKQFITSNKGMVRLNHFFDKDWYEHFNTNNTNHTIWVQNRSIKEYSFSSPEEVITLYRNIFWSNTIEPQGLITLNIHKSYFENILNNLNTYENQAILVLDSNNNLLFGNQNAELFKELQLENLKSSSNTEFQFTYKDTLYSANHLFSEAHGWKYISITQTKSLYKVPIMLKRLTFLFASLSFFIGVVIIFYLTKRNINHVSNIISIIKSGKRGDFALPQNISFKEDEYRYIIENIIKSFVEQNQLKNQLTEKKFELQTAELLALQSQMNPHFLSNTLATIYWKTFGLTGKANEATAMLENLSGILNYSLRIEGKTVRIKDEIYHTKNYLEIMKVRYKEKFYVIWDYEETIHDYCILKLLLQPIIENSIGHGLIPKKEKGLIKIKIRSKDHFIVLSITDNGVGMNKSTLADIQKNIIDSSNDPNHIGLSNTYRRLQLTYDSNSHFQILSKPGWGTTVKIKYPILPK</sequence>
<keyword evidence="8" id="KW-0067">ATP-binding</keyword>
<feature type="domain" description="Histidine kinase/HSP90-like ATPase" evidence="13">
    <location>
        <begin position="479"/>
        <end position="584"/>
    </location>
</feature>
<evidence type="ECO:0000256" key="10">
    <source>
        <dbReference type="ARBA" id="ARBA00023012"/>
    </source>
</evidence>
<evidence type="ECO:0000256" key="2">
    <source>
        <dbReference type="ARBA" id="ARBA00022475"/>
    </source>
</evidence>
<keyword evidence="16" id="KW-1185">Reference proteome</keyword>
<comment type="caution">
    <text evidence="15">The sequence shown here is derived from an EMBL/GenBank/DDBJ whole genome shotgun (WGS) entry which is preliminary data.</text>
</comment>
<dbReference type="InterPro" id="IPR050640">
    <property type="entry name" value="Bact_2-comp_sensor_kinase"/>
</dbReference>
<evidence type="ECO:0000256" key="5">
    <source>
        <dbReference type="ARBA" id="ARBA00022692"/>
    </source>
</evidence>
<evidence type="ECO:0000256" key="3">
    <source>
        <dbReference type="ARBA" id="ARBA00022553"/>
    </source>
</evidence>
<keyword evidence="6" id="KW-0547">Nucleotide-binding</keyword>
<keyword evidence="11 12" id="KW-0472">Membrane</keyword>
<dbReference type="AlphaFoldDB" id="A0A926NRA8"/>
<keyword evidence="10" id="KW-0902">Two-component regulatory system</keyword>
<dbReference type="Pfam" id="PF02518">
    <property type="entry name" value="HATPase_c"/>
    <property type="match status" value="1"/>
</dbReference>
<organism evidence="15 16">
    <name type="scientific">Metabacillus arenae</name>
    <dbReference type="NCBI Taxonomy" id="2771434"/>
    <lineage>
        <taxon>Bacteria</taxon>
        <taxon>Bacillati</taxon>
        <taxon>Bacillota</taxon>
        <taxon>Bacilli</taxon>
        <taxon>Bacillales</taxon>
        <taxon>Bacillaceae</taxon>
        <taxon>Metabacillus</taxon>
    </lineage>
</organism>
<dbReference type="InterPro" id="IPR036890">
    <property type="entry name" value="HATPase_C_sf"/>
</dbReference>
<dbReference type="SUPFAM" id="SSF55874">
    <property type="entry name" value="ATPase domain of HSP90 chaperone/DNA topoisomerase II/histidine kinase"/>
    <property type="match status" value="1"/>
</dbReference>
<keyword evidence="5 12" id="KW-0812">Transmembrane</keyword>
<evidence type="ECO:0000256" key="9">
    <source>
        <dbReference type="ARBA" id="ARBA00022989"/>
    </source>
</evidence>
<reference evidence="15" key="1">
    <citation type="submission" date="2020-09" db="EMBL/GenBank/DDBJ databases">
        <title>A novel bacterium of genus Bacillus, isolated from South China Sea.</title>
        <authorList>
            <person name="Huang H."/>
            <person name="Mo K."/>
            <person name="Hu Y."/>
        </authorList>
    </citation>
    <scope>NUCLEOTIDE SEQUENCE</scope>
    <source>
        <strain evidence="15">IB182487</strain>
    </source>
</reference>
<evidence type="ECO:0000256" key="12">
    <source>
        <dbReference type="SAM" id="Phobius"/>
    </source>
</evidence>
<dbReference type="RefSeq" id="WP_191160716.1">
    <property type="nucleotide sequence ID" value="NZ_JACXAI010000032.1"/>
</dbReference>
<dbReference type="GO" id="GO:0005524">
    <property type="term" value="F:ATP binding"/>
    <property type="evidence" value="ECO:0007669"/>
    <property type="project" value="UniProtKB-KW"/>
</dbReference>
<evidence type="ECO:0000259" key="13">
    <source>
        <dbReference type="Pfam" id="PF02518"/>
    </source>
</evidence>
<feature type="transmembrane region" description="Helical" evidence="12">
    <location>
        <begin position="296"/>
        <end position="315"/>
    </location>
</feature>
<feature type="domain" description="Signal transduction histidine kinase internal region" evidence="14">
    <location>
        <begin position="382"/>
        <end position="463"/>
    </location>
</feature>
<dbReference type="GO" id="GO:0005886">
    <property type="term" value="C:plasma membrane"/>
    <property type="evidence" value="ECO:0007669"/>
    <property type="project" value="UniProtKB-SubCell"/>
</dbReference>
<evidence type="ECO:0000313" key="16">
    <source>
        <dbReference type="Proteomes" id="UP000626844"/>
    </source>
</evidence>
<dbReference type="InterPro" id="IPR010559">
    <property type="entry name" value="Sig_transdc_His_kin_internal"/>
</dbReference>
<keyword evidence="3" id="KW-0597">Phosphoprotein</keyword>
<accession>A0A926NRA8</accession>
<evidence type="ECO:0000256" key="1">
    <source>
        <dbReference type="ARBA" id="ARBA00004651"/>
    </source>
</evidence>
<proteinExistence type="predicted"/>
<name>A0A926NRA8_9BACI</name>
<gene>
    <name evidence="15" type="ORF">IC621_19930</name>
</gene>
<evidence type="ECO:0000256" key="6">
    <source>
        <dbReference type="ARBA" id="ARBA00022741"/>
    </source>
</evidence>
<evidence type="ECO:0000256" key="4">
    <source>
        <dbReference type="ARBA" id="ARBA00022679"/>
    </source>
</evidence>
<dbReference type="EMBL" id="JACXAI010000032">
    <property type="protein sequence ID" value="MBD1382476.1"/>
    <property type="molecule type" value="Genomic_DNA"/>
</dbReference>
<dbReference type="InterPro" id="IPR003594">
    <property type="entry name" value="HATPase_dom"/>
</dbReference>
<keyword evidence="4" id="KW-0808">Transferase</keyword>
<protein>
    <submittedName>
        <fullName evidence="15">Histidine kinase</fullName>
    </submittedName>
</protein>
<dbReference type="Proteomes" id="UP000626844">
    <property type="component" value="Unassembled WGS sequence"/>
</dbReference>
<comment type="subcellular location">
    <subcellularLocation>
        <location evidence="1">Cell membrane</location>
        <topology evidence="1">Multi-pass membrane protein</topology>
    </subcellularLocation>
</comment>
<keyword evidence="2" id="KW-1003">Cell membrane</keyword>
<evidence type="ECO:0000256" key="7">
    <source>
        <dbReference type="ARBA" id="ARBA00022777"/>
    </source>
</evidence>
<dbReference type="Gene3D" id="3.30.565.10">
    <property type="entry name" value="Histidine kinase-like ATPase, C-terminal domain"/>
    <property type="match status" value="1"/>
</dbReference>
<evidence type="ECO:0000256" key="11">
    <source>
        <dbReference type="ARBA" id="ARBA00023136"/>
    </source>
</evidence>
<dbReference type="Pfam" id="PF06580">
    <property type="entry name" value="His_kinase"/>
    <property type="match status" value="1"/>
</dbReference>
<evidence type="ECO:0000259" key="14">
    <source>
        <dbReference type="Pfam" id="PF06580"/>
    </source>
</evidence>
<dbReference type="GO" id="GO:0000155">
    <property type="term" value="F:phosphorelay sensor kinase activity"/>
    <property type="evidence" value="ECO:0007669"/>
    <property type="project" value="InterPro"/>
</dbReference>
<dbReference type="PANTHER" id="PTHR34220:SF11">
    <property type="entry name" value="SENSOR PROTEIN KINASE HPTS"/>
    <property type="match status" value="1"/>
</dbReference>
<evidence type="ECO:0000256" key="8">
    <source>
        <dbReference type="ARBA" id="ARBA00022840"/>
    </source>
</evidence>
<dbReference type="PANTHER" id="PTHR34220">
    <property type="entry name" value="SENSOR HISTIDINE KINASE YPDA"/>
    <property type="match status" value="1"/>
</dbReference>
<keyword evidence="9 12" id="KW-1133">Transmembrane helix</keyword>
<evidence type="ECO:0000313" key="15">
    <source>
        <dbReference type="EMBL" id="MBD1382476.1"/>
    </source>
</evidence>